<dbReference type="Proteomes" id="UP000289340">
    <property type="component" value="Chromosome 16"/>
</dbReference>
<accession>A0A445GHT5</accession>
<dbReference type="EMBL" id="QZWG01000016">
    <property type="protein sequence ID" value="RZB60783.1"/>
    <property type="molecule type" value="Genomic_DNA"/>
</dbReference>
<keyword evidence="2" id="KW-1185">Reference proteome</keyword>
<name>A0A445GHT5_GLYSO</name>
<evidence type="ECO:0000313" key="2">
    <source>
        <dbReference type="Proteomes" id="UP000289340"/>
    </source>
</evidence>
<protein>
    <submittedName>
        <fullName evidence="1">Mediator of RNA polymerase II transcription subunit 15a</fullName>
    </submittedName>
</protein>
<proteinExistence type="predicted"/>
<dbReference type="PANTHER" id="PTHR33137">
    <property type="entry name" value="MEDIATOR OF RNA POLYMERASE II TRANSCRIPTION SUBUNIT 15A-RELATED"/>
    <property type="match status" value="1"/>
</dbReference>
<dbReference type="SMR" id="A0A445GHT5"/>
<dbReference type="InterPro" id="IPR044661">
    <property type="entry name" value="MED15a/b/c-like"/>
</dbReference>
<dbReference type="AlphaFoldDB" id="A0A445GHT5"/>
<evidence type="ECO:0000313" key="1">
    <source>
        <dbReference type="EMBL" id="RZB60783.1"/>
    </source>
</evidence>
<dbReference type="GO" id="GO:0031490">
    <property type="term" value="F:chromatin DNA binding"/>
    <property type="evidence" value="ECO:0007669"/>
    <property type="project" value="InterPro"/>
</dbReference>
<comment type="caution">
    <text evidence="1">The sequence shown here is derived from an EMBL/GenBank/DDBJ whole genome shotgun (WGS) entry which is preliminary data.</text>
</comment>
<dbReference type="PANTHER" id="PTHR33137:SF4">
    <property type="entry name" value="MEDIATOR OF RNA POLYMERASE II TRANSCRIPTION SUBUNIT 15A-RELATED"/>
    <property type="match status" value="1"/>
</dbReference>
<organism evidence="1 2">
    <name type="scientific">Glycine soja</name>
    <name type="common">Wild soybean</name>
    <dbReference type="NCBI Taxonomy" id="3848"/>
    <lineage>
        <taxon>Eukaryota</taxon>
        <taxon>Viridiplantae</taxon>
        <taxon>Streptophyta</taxon>
        <taxon>Embryophyta</taxon>
        <taxon>Tracheophyta</taxon>
        <taxon>Spermatophyta</taxon>
        <taxon>Magnoliopsida</taxon>
        <taxon>eudicotyledons</taxon>
        <taxon>Gunneridae</taxon>
        <taxon>Pentapetalae</taxon>
        <taxon>rosids</taxon>
        <taxon>fabids</taxon>
        <taxon>Fabales</taxon>
        <taxon>Fabaceae</taxon>
        <taxon>Papilionoideae</taxon>
        <taxon>50 kb inversion clade</taxon>
        <taxon>NPAAA clade</taxon>
        <taxon>indigoferoid/millettioid clade</taxon>
        <taxon>Phaseoleae</taxon>
        <taxon>Glycine</taxon>
        <taxon>Glycine subgen. Soja</taxon>
    </lineage>
</organism>
<reference evidence="1 2" key="1">
    <citation type="submission" date="2018-09" db="EMBL/GenBank/DDBJ databases">
        <title>A high-quality reference genome of wild soybean provides a powerful tool to mine soybean genomes.</title>
        <authorList>
            <person name="Xie M."/>
            <person name="Chung C.Y.L."/>
            <person name="Li M.-W."/>
            <person name="Wong F.-L."/>
            <person name="Chan T.-F."/>
            <person name="Lam H.-M."/>
        </authorList>
    </citation>
    <scope>NUCLEOTIDE SEQUENCE [LARGE SCALE GENOMIC DNA]</scope>
    <source>
        <strain evidence="2">cv. W05</strain>
        <tissue evidence="1">Hypocotyl of etiolated seedlings</tissue>
    </source>
</reference>
<dbReference type="GO" id="GO:0003713">
    <property type="term" value="F:transcription coactivator activity"/>
    <property type="evidence" value="ECO:0007669"/>
    <property type="project" value="InterPro"/>
</dbReference>
<sequence>MKQNYLPELNEMYQKSASKLQRHTSLPQQPKSYKLEKLKKFMKMLECAIAFLQVSKSNISLNYRLKLDSCEKQIIKIININRPNKIVPPLQYGQFPPPHMQSH</sequence>
<gene>
    <name evidence="1" type="ORF">D0Y65_043511</name>
</gene>